<keyword evidence="3" id="KW-1185">Reference proteome</keyword>
<keyword evidence="1" id="KW-0472">Membrane</keyword>
<evidence type="ECO:0000313" key="2">
    <source>
        <dbReference type="EMBL" id="SDS25019.1"/>
    </source>
</evidence>
<evidence type="ECO:0000313" key="3">
    <source>
        <dbReference type="Proteomes" id="UP000199679"/>
    </source>
</evidence>
<proteinExistence type="predicted"/>
<dbReference type="STRING" id="652787.SAMN05216490_0814"/>
<feature type="transmembrane region" description="Helical" evidence="1">
    <location>
        <begin position="144"/>
        <end position="166"/>
    </location>
</feature>
<name>A0A1H1QQ43_MUCMA</name>
<keyword evidence="1" id="KW-1133">Transmembrane helix</keyword>
<evidence type="ECO:0000256" key="1">
    <source>
        <dbReference type="SAM" id="Phobius"/>
    </source>
</evidence>
<dbReference type="Proteomes" id="UP000199679">
    <property type="component" value="Chromosome I"/>
</dbReference>
<feature type="transmembrane region" description="Helical" evidence="1">
    <location>
        <begin position="6"/>
        <end position="23"/>
    </location>
</feature>
<organism evidence="2 3">
    <name type="scientific">Mucilaginibacter mallensis</name>
    <dbReference type="NCBI Taxonomy" id="652787"/>
    <lineage>
        <taxon>Bacteria</taxon>
        <taxon>Pseudomonadati</taxon>
        <taxon>Bacteroidota</taxon>
        <taxon>Sphingobacteriia</taxon>
        <taxon>Sphingobacteriales</taxon>
        <taxon>Sphingobacteriaceae</taxon>
        <taxon>Mucilaginibacter</taxon>
    </lineage>
</organism>
<reference evidence="2 3" key="1">
    <citation type="submission" date="2016-10" db="EMBL/GenBank/DDBJ databases">
        <authorList>
            <person name="de Groot N.N."/>
        </authorList>
    </citation>
    <scope>NUCLEOTIDE SEQUENCE [LARGE SCALE GENOMIC DNA]</scope>
    <source>
        <strain evidence="2 3">MP1X4</strain>
    </source>
</reference>
<accession>A0A1H1QQ43</accession>
<sequence length="172" mass="20159">MIRTILVNFIRFVLLVFIQVFLLKNITLYNLATPYLYILFIMLLPFDTPNLLLFVLAFVMGLTIDAFYDTPGLHAAACVVLALVRILFISITVQKEGFDNEPEPTLSIMGFRWFFTYALTLTLFHHFFLFNLEVFRISDIQYTLSRFVLSSLFTVFLMLVIGLLFFRKKERK</sequence>
<dbReference type="OrthoDB" id="1132160at2"/>
<dbReference type="EMBL" id="LT629740">
    <property type="protein sequence ID" value="SDS25019.1"/>
    <property type="molecule type" value="Genomic_DNA"/>
</dbReference>
<feature type="transmembrane region" description="Helical" evidence="1">
    <location>
        <begin position="35"/>
        <end position="60"/>
    </location>
</feature>
<gene>
    <name evidence="2" type="ORF">SAMN05216490_0814</name>
</gene>
<dbReference type="RefSeq" id="WP_091369582.1">
    <property type="nucleotide sequence ID" value="NZ_LT629740.1"/>
</dbReference>
<keyword evidence="1" id="KW-0812">Transmembrane</keyword>
<feature type="transmembrane region" description="Helical" evidence="1">
    <location>
        <begin position="114"/>
        <end position="132"/>
    </location>
</feature>
<feature type="transmembrane region" description="Helical" evidence="1">
    <location>
        <begin position="72"/>
        <end position="93"/>
    </location>
</feature>
<dbReference type="AlphaFoldDB" id="A0A1H1QQ43"/>
<protein>
    <submittedName>
        <fullName evidence="2">Rod shape-determining protein MreD</fullName>
    </submittedName>
</protein>